<dbReference type="AlphaFoldDB" id="A0A1F5LP48"/>
<evidence type="ECO:0000313" key="2">
    <source>
        <dbReference type="Proteomes" id="UP000177622"/>
    </source>
</evidence>
<comment type="caution">
    <text evidence="1">The sequence shown here is derived from an EMBL/GenBank/DDBJ whole genome shotgun (WGS) entry which is preliminary data.</text>
</comment>
<reference evidence="1 2" key="1">
    <citation type="journal article" date="2016" name="Sci. Rep.">
        <title>Penicillium arizonense, a new, genome sequenced fungal species, reveals a high chemical diversity in secreted metabolites.</title>
        <authorList>
            <person name="Grijseels S."/>
            <person name="Nielsen J.C."/>
            <person name="Randelovic M."/>
            <person name="Nielsen J."/>
            <person name="Nielsen K.F."/>
            <person name="Workman M."/>
            <person name="Frisvad J.C."/>
        </authorList>
    </citation>
    <scope>NUCLEOTIDE SEQUENCE [LARGE SCALE GENOMIC DNA]</scope>
    <source>
        <strain evidence="1 2">CBS 141311</strain>
    </source>
</reference>
<dbReference type="EMBL" id="LXJU01000005">
    <property type="protein sequence ID" value="OGE54866.1"/>
    <property type="molecule type" value="Genomic_DNA"/>
</dbReference>
<gene>
    <name evidence="1" type="ORF">PENARI_c005G07659</name>
</gene>
<name>A0A1F5LP48_PENAI</name>
<proteinExistence type="predicted"/>
<evidence type="ECO:0000313" key="1">
    <source>
        <dbReference type="EMBL" id="OGE54866.1"/>
    </source>
</evidence>
<accession>A0A1F5LP48</accession>
<organism evidence="1 2">
    <name type="scientific">Penicillium arizonense</name>
    <dbReference type="NCBI Taxonomy" id="1835702"/>
    <lineage>
        <taxon>Eukaryota</taxon>
        <taxon>Fungi</taxon>
        <taxon>Dikarya</taxon>
        <taxon>Ascomycota</taxon>
        <taxon>Pezizomycotina</taxon>
        <taxon>Eurotiomycetes</taxon>
        <taxon>Eurotiomycetidae</taxon>
        <taxon>Eurotiales</taxon>
        <taxon>Aspergillaceae</taxon>
        <taxon>Penicillium</taxon>
    </lineage>
</organism>
<dbReference type="OrthoDB" id="10408406at2759"/>
<dbReference type="RefSeq" id="XP_022490296.1">
    <property type="nucleotide sequence ID" value="XM_022629866.1"/>
</dbReference>
<keyword evidence="2" id="KW-1185">Reference proteome</keyword>
<dbReference type="GeneID" id="34574600"/>
<protein>
    <submittedName>
        <fullName evidence="1">Uncharacterized protein</fullName>
    </submittedName>
</protein>
<dbReference type="Proteomes" id="UP000177622">
    <property type="component" value="Unassembled WGS sequence"/>
</dbReference>
<sequence length="60" mass="6628">MPQAWKSYRISTKPQAMVKVRIANWSDAHQEKSILAAELAGADVVEAADDTEALDSDWLV</sequence>